<accession>I2FNS6</accession>
<comment type="caution">
    <text evidence="4">The sequence shown here is derived from an EMBL/GenBank/DDBJ whole genome shotgun (WGS) entry which is preliminary data.</text>
</comment>
<feature type="region of interest" description="Disordered" evidence="2">
    <location>
        <begin position="366"/>
        <end position="398"/>
    </location>
</feature>
<dbReference type="PROSITE" id="PS00636">
    <property type="entry name" value="DNAJ_1"/>
    <property type="match status" value="1"/>
</dbReference>
<dbReference type="InterPro" id="IPR018253">
    <property type="entry name" value="DnaJ_domain_CS"/>
</dbReference>
<feature type="compositionally biased region" description="Low complexity" evidence="2">
    <location>
        <begin position="386"/>
        <end position="398"/>
    </location>
</feature>
<evidence type="ECO:0000313" key="5">
    <source>
        <dbReference type="Proteomes" id="UP000006174"/>
    </source>
</evidence>
<dbReference type="Proteomes" id="UP000006174">
    <property type="component" value="Unassembled WGS sequence"/>
</dbReference>
<feature type="compositionally biased region" description="Low complexity" evidence="2">
    <location>
        <begin position="79"/>
        <end position="98"/>
    </location>
</feature>
<sequence length="398" mass="44121">MVANMASFPASSSRLAAATASSSRVRLSDAATKATSFSFQRALETGPNTSALTRRKHKQRSTWQPPTWLLPSIQLSTSRHFSSSASRTRPRTSTPSSSGIPEYSFPQHCNPTPYEIFHFTSSRNVMPSEVKSRYYDLVRSLHPDRLSTSSSDKTKVKAQEEFKLVVQAYNLLKDTKKKNLYDRAGIGWDGSKGDTCTTSPFAGSDPWRNWQDLRYTRRYNPGYTGPGHDRFGWQNQGFYSNQYNAAGTAGYGNGWNGGNGKYTSNGILISTLFVVTWVLAGLQYSRLSLQSQKATERADRSHLDAAKSLNQARELARSQEGRERWKAFRRRAREQKVVEQLGSAEVGHVALLAIGTPKAGAFEESPYAIGHGGPSGKEAAQERFARAQQAQQARMGTQ</sequence>
<organism evidence="4 5">
    <name type="scientific">Ustilago hordei</name>
    <name type="common">Barley covered smut fungus</name>
    <dbReference type="NCBI Taxonomy" id="120017"/>
    <lineage>
        <taxon>Eukaryota</taxon>
        <taxon>Fungi</taxon>
        <taxon>Dikarya</taxon>
        <taxon>Basidiomycota</taxon>
        <taxon>Ustilaginomycotina</taxon>
        <taxon>Ustilaginomycetes</taxon>
        <taxon>Ustilaginales</taxon>
        <taxon>Ustilaginaceae</taxon>
        <taxon>Ustilago</taxon>
    </lineage>
</organism>
<dbReference type="GO" id="GO:0042026">
    <property type="term" value="P:protein refolding"/>
    <property type="evidence" value="ECO:0007669"/>
    <property type="project" value="TreeGrafter"/>
</dbReference>
<dbReference type="PANTHER" id="PTHR43096:SF52">
    <property type="entry name" value="DNAJ HOMOLOG 1, MITOCHONDRIAL-RELATED"/>
    <property type="match status" value="1"/>
</dbReference>
<dbReference type="Pfam" id="PF00226">
    <property type="entry name" value="DnaJ"/>
    <property type="match status" value="1"/>
</dbReference>
<dbReference type="GO" id="GO:0005737">
    <property type="term" value="C:cytoplasm"/>
    <property type="evidence" value="ECO:0007669"/>
    <property type="project" value="TreeGrafter"/>
</dbReference>
<dbReference type="GO" id="GO:0051082">
    <property type="term" value="F:unfolded protein binding"/>
    <property type="evidence" value="ECO:0007669"/>
    <property type="project" value="TreeGrafter"/>
</dbReference>
<dbReference type="HOGENOM" id="CLU_048635_0_0_1"/>
<evidence type="ECO:0000256" key="2">
    <source>
        <dbReference type="SAM" id="MobiDB-lite"/>
    </source>
</evidence>
<dbReference type="SUPFAM" id="SSF46565">
    <property type="entry name" value="Chaperone J-domain"/>
    <property type="match status" value="1"/>
</dbReference>
<reference evidence="4 5" key="1">
    <citation type="journal article" date="2012" name="Plant Cell">
        <title>Genome comparison of barley and maize smut fungi reveals targeted loss of RNA silencing components and species-specific presence of transposable elements.</title>
        <authorList>
            <person name="Laurie J.D."/>
            <person name="Ali S."/>
            <person name="Linning R."/>
            <person name="Mannhaupt G."/>
            <person name="Wong P."/>
            <person name="Gueldener U."/>
            <person name="Muensterkoetter M."/>
            <person name="Moore R."/>
            <person name="Kahmann R."/>
            <person name="Bakkeren G."/>
            <person name="Schirawski J."/>
        </authorList>
    </citation>
    <scope>NUCLEOTIDE SEQUENCE [LARGE SCALE GENOMIC DNA]</scope>
    <source>
        <strain evidence="5">Uh4875-4</strain>
    </source>
</reference>
<gene>
    <name evidence="4" type="ORF">UHOR_03341</name>
</gene>
<dbReference type="Gene3D" id="1.10.287.110">
    <property type="entry name" value="DnaJ domain"/>
    <property type="match status" value="1"/>
</dbReference>
<evidence type="ECO:0000256" key="1">
    <source>
        <dbReference type="ARBA" id="ARBA00023186"/>
    </source>
</evidence>
<dbReference type="eggNOG" id="ENOG502S6WI">
    <property type="taxonomic scope" value="Eukaryota"/>
</dbReference>
<protein>
    <recommendedName>
        <fullName evidence="3">J domain-containing protein</fullName>
    </recommendedName>
</protein>
<name>I2FNS6_USTHO</name>
<keyword evidence="1" id="KW-0143">Chaperone</keyword>
<dbReference type="InterPro" id="IPR036869">
    <property type="entry name" value="J_dom_sf"/>
</dbReference>
<dbReference type="CDD" id="cd06257">
    <property type="entry name" value="DnaJ"/>
    <property type="match status" value="1"/>
</dbReference>
<keyword evidence="5" id="KW-1185">Reference proteome</keyword>
<proteinExistence type="predicted"/>
<evidence type="ECO:0000313" key="4">
    <source>
        <dbReference type="EMBL" id="CCF48569.1"/>
    </source>
</evidence>
<dbReference type="SMART" id="SM00271">
    <property type="entry name" value="DnaJ"/>
    <property type="match status" value="1"/>
</dbReference>
<dbReference type="PANTHER" id="PTHR43096">
    <property type="entry name" value="DNAJ HOMOLOG 1, MITOCHONDRIAL-RELATED"/>
    <property type="match status" value="1"/>
</dbReference>
<feature type="domain" description="J" evidence="3">
    <location>
        <begin position="112"/>
        <end position="185"/>
    </location>
</feature>
<dbReference type="InterPro" id="IPR001623">
    <property type="entry name" value="DnaJ_domain"/>
</dbReference>
<dbReference type="OMA" id="VANMASF"/>
<feature type="region of interest" description="Disordered" evidence="2">
    <location>
        <begin position="79"/>
        <end position="105"/>
    </location>
</feature>
<dbReference type="STRING" id="1128400.I2FNS6"/>
<dbReference type="EMBL" id="CAGI01000135">
    <property type="protein sequence ID" value="CCF48569.1"/>
    <property type="molecule type" value="Genomic_DNA"/>
</dbReference>
<dbReference type="AlphaFoldDB" id="I2FNS6"/>
<evidence type="ECO:0000259" key="3">
    <source>
        <dbReference type="PROSITE" id="PS50076"/>
    </source>
</evidence>
<dbReference type="PROSITE" id="PS50076">
    <property type="entry name" value="DNAJ_2"/>
    <property type="match status" value="1"/>
</dbReference>